<comment type="caution">
    <text evidence="1">The sequence shown here is derived from an EMBL/GenBank/DDBJ whole genome shotgun (WGS) entry which is preliminary data.</text>
</comment>
<dbReference type="EMBL" id="LDPU01000001">
    <property type="protein sequence ID" value="KLO54216.1"/>
    <property type="molecule type" value="Genomic_DNA"/>
</dbReference>
<evidence type="ECO:0000313" key="2">
    <source>
        <dbReference type="Proteomes" id="UP000036499"/>
    </source>
</evidence>
<gene>
    <name evidence="1" type="ORF">ABW05_24885</name>
</gene>
<organism evidence="1 2">
    <name type="scientific">Mycolicibacterium senegalense</name>
    <dbReference type="NCBI Taxonomy" id="1796"/>
    <lineage>
        <taxon>Bacteria</taxon>
        <taxon>Bacillati</taxon>
        <taxon>Actinomycetota</taxon>
        <taxon>Actinomycetes</taxon>
        <taxon>Mycobacteriales</taxon>
        <taxon>Mycobacteriaceae</taxon>
        <taxon>Mycolicibacterium</taxon>
    </lineage>
</organism>
<sequence>MTYATAADVQTLYGRTLEPEETALVERRLAQVERMILRRVPDLAGQTEAGQIDPDDVRDIEAEAVLRVIRNPEGLRSENDGQYGYERSAEAADNRLRILPEEWQTLGIRPSRMFSVGPGVRSNWDGRLVSL</sequence>
<evidence type="ECO:0000313" key="1">
    <source>
        <dbReference type="EMBL" id="KLO54216.1"/>
    </source>
</evidence>
<dbReference type="InterPro" id="IPR018963">
    <property type="entry name" value="Mycophage_D29_Gp19"/>
</dbReference>
<evidence type="ECO:0008006" key="3">
    <source>
        <dbReference type="Google" id="ProtNLM"/>
    </source>
</evidence>
<accession>A0ABR5G1Y1</accession>
<dbReference type="RefSeq" id="WP_047041079.1">
    <property type="nucleotide sequence ID" value="NZ_LDCO01000063.1"/>
</dbReference>
<protein>
    <recommendedName>
        <fullName evidence="3">Phage protein Gp19/Gp15/Gp42</fullName>
    </recommendedName>
</protein>
<dbReference type="Proteomes" id="UP000036499">
    <property type="component" value="Unassembled WGS sequence"/>
</dbReference>
<name>A0ABR5G1Y1_9MYCO</name>
<keyword evidence="2" id="KW-1185">Reference proteome</keyword>
<proteinExistence type="predicted"/>
<reference evidence="1 2" key="1">
    <citation type="submission" date="2015-05" db="EMBL/GenBank/DDBJ databases">
        <title>Genome sequence of Mycobacterium senegalense.</title>
        <authorList>
            <person name="Greninger A.L."/>
            <person name="Miller S."/>
        </authorList>
    </citation>
    <scope>NUCLEOTIDE SEQUENCE [LARGE SCALE GENOMIC DNA]</scope>
    <source>
        <strain evidence="1 2">CK2</strain>
    </source>
</reference>
<dbReference type="Pfam" id="PF09355">
    <property type="entry name" value="Phage_Gp19"/>
    <property type="match status" value="1"/>
</dbReference>